<reference evidence="2" key="1">
    <citation type="submission" date="2016-11" db="UniProtKB">
        <authorList>
            <consortium name="WormBaseParasite"/>
        </authorList>
    </citation>
    <scope>IDENTIFICATION</scope>
    <source>
        <strain evidence="2">KR3021</strain>
    </source>
</reference>
<proteinExistence type="predicted"/>
<sequence length="237" mass="25950">MKLIVFEFFLAVASANTCKKGLEYDAELGKCRDAFTVCPSKFYTNPKGVITNKETYLNSDITSSGNALTIVSHTSTSESIFSWHASYSTLSVNSNLNLVANNGVITTTNFSTNYDSSQNQLNIISADQPITLTFDILQIPENDYTLFVYDGRTRYSPKLLSLTGQKTSVPLTITSTGTIVSIYFFPTKTDVKYKGWQISWTPQLVANLGTGGSSTPVPSSTTTDILSSTTTAYRLNR</sequence>
<evidence type="ECO:0000313" key="1">
    <source>
        <dbReference type="Proteomes" id="UP000095286"/>
    </source>
</evidence>
<dbReference type="WBParaSite" id="RSKR_0000125732.1">
    <property type="protein sequence ID" value="RSKR_0000125732.1"/>
    <property type="gene ID" value="RSKR_0000125732"/>
</dbReference>
<name>A0AC35TJ94_9BILA</name>
<protein>
    <submittedName>
        <fullName evidence="2">CUB domain-containing protein</fullName>
    </submittedName>
</protein>
<evidence type="ECO:0000313" key="2">
    <source>
        <dbReference type="WBParaSite" id="RSKR_0000125732.1"/>
    </source>
</evidence>
<dbReference type="Proteomes" id="UP000095286">
    <property type="component" value="Unplaced"/>
</dbReference>
<accession>A0AC35TJ94</accession>
<organism evidence="1 2">
    <name type="scientific">Rhabditophanes sp. KR3021</name>
    <dbReference type="NCBI Taxonomy" id="114890"/>
    <lineage>
        <taxon>Eukaryota</taxon>
        <taxon>Metazoa</taxon>
        <taxon>Ecdysozoa</taxon>
        <taxon>Nematoda</taxon>
        <taxon>Chromadorea</taxon>
        <taxon>Rhabditida</taxon>
        <taxon>Tylenchina</taxon>
        <taxon>Panagrolaimomorpha</taxon>
        <taxon>Strongyloidoidea</taxon>
        <taxon>Alloionematidae</taxon>
        <taxon>Rhabditophanes</taxon>
    </lineage>
</organism>